<name>A0ABY3YUY6_STRRM</name>
<proteinExistence type="predicted"/>
<dbReference type="Proteomes" id="UP000829494">
    <property type="component" value="Chromosome"/>
</dbReference>
<evidence type="ECO:0000313" key="1">
    <source>
        <dbReference type="EMBL" id="UNZ01836.1"/>
    </source>
</evidence>
<dbReference type="RefSeq" id="WP_003983622.1">
    <property type="nucleotide sequence ID" value="NZ_CP043497.1"/>
</dbReference>
<dbReference type="GeneID" id="66859081"/>
<accession>A0ABY3YUY6</accession>
<evidence type="ECO:0000313" key="2">
    <source>
        <dbReference type="Proteomes" id="UP000829494"/>
    </source>
</evidence>
<dbReference type="EMBL" id="CP094298">
    <property type="protein sequence ID" value="UNZ01836.1"/>
    <property type="molecule type" value="Genomic_DNA"/>
</dbReference>
<organism evidence="1 2">
    <name type="scientific">Streptomyces rimosus subsp. rimosus</name>
    <dbReference type="NCBI Taxonomy" id="132474"/>
    <lineage>
        <taxon>Bacteria</taxon>
        <taxon>Bacillati</taxon>
        <taxon>Actinomycetota</taxon>
        <taxon>Actinomycetes</taxon>
        <taxon>Kitasatosporales</taxon>
        <taxon>Streptomycetaceae</taxon>
        <taxon>Streptomyces</taxon>
    </lineage>
</organism>
<sequence>MIDHETPCRQFLRPGEVLLQSEQYEVYPSLPLVPAHLRLPPKQSALEKRIRGVLGNVLGKASRPIGAVTDNRFTDSRLTRAVGNVAEGISEAPENIEDAIDDAAERMMYGKPMEGSWTSMAGRFLVQVTNAGGVPRHQAVTDRRLFVVTDHATGWRARDPEPALAVEVPRQDIAELRPRPRTTLPRGRFDLVFVDGSWIALCCSFQKSMESLVDAFYGRR</sequence>
<reference evidence="1 2" key="1">
    <citation type="submission" date="2022-03" db="EMBL/GenBank/DDBJ databases">
        <title>Complete genome of Streptomyces rimosus ssp. rimosus R7 (=ATCC 10970).</title>
        <authorList>
            <person name="Beganovic S."/>
            <person name="Ruckert C."/>
            <person name="Busche T."/>
            <person name="Kalinowski J."/>
            <person name="Wittmann C."/>
        </authorList>
    </citation>
    <scope>NUCLEOTIDE SEQUENCE [LARGE SCALE GENOMIC DNA]</scope>
    <source>
        <strain evidence="1 2">R7</strain>
    </source>
</reference>
<keyword evidence="2" id="KW-1185">Reference proteome</keyword>
<gene>
    <name evidence="1" type="ORF">SRIMR7_06770</name>
</gene>
<protein>
    <submittedName>
        <fullName evidence="1">Uncharacterized protein</fullName>
    </submittedName>
</protein>